<keyword evidence="3" id="KW-1185">Reference proteome</keyword>
<dbReference type="InterPro" id="IPR001810">
    <property type="entry name" value="F-box_dom"/>
</dbReference>
<dbReference type="PROSITE" id="PS50181">
    <property type="entry name" value="FBOX"/>
    <property type="match status" value="1"/>
</dbReference>
<dbReference type="HOGENOM" id="CLU_028840_6_0_1"/>
<dbReference type="PANTHER" id="PTHR21503">
    <property type="entry name" value="F-BOX-CONTAINING HYPOTHETICAL PROTEIN C.ELEGANS"/>
    <property type="match status" value="1"/>
</dbReference>
<dbReference type="Proteomes" id="UP000008281">
    <property type="component" value="Unassembled WGS sequence"/>
</dbReference>
<dbReference type="AlphaFoldDB" id="E3NM06"/>
<organism evidence="3">
    <name type="scientific">Caenorhabditis remanei</name>
    <name type="common">Caenorhabditis vulgaris</name>
    <dbReference type="NCBI Taxonomy" id="31234"/>
    <lineage>
        <taxon>Eukaryota</taxon>
        <taxon>Metazoa</taxon>
        <taxon>Ecdysozoa</taxon>
        <taxon>Nematoda</taxon>
        <taxon>Chromadorea</taxon>
        <taxon>Rhabditida</taxon>
        <taxon>Rhabditina</taxon>
        <taxon>Rhabditomorpha</taxon>
        <taxon>Rhabditoidea</taxon>
        <taxon>Rhabditidae</taxon>
        <taxon>Peloderinae</taxon>
        <taxon>Caenorhabditis</taxon>
    </lineage>
</organism>
<dbReference type="PANTHER" id="PTHR21503:SF52">
    <property type="entry name" value="F-BOX DOMAIN-CONTAINING PROTEIN"/>
    <property type="match status" value="1"/>
</dbReference>
<evidence type="ECO:0000313" key="2">
    <source>
        <dbReference type="EMBL" id="EFP06448.1"/>
    </source>
</evidence>
<gene>
    <name evidence="2" type="ORF">CRE_29250</name>
</gene>
<dbReference type="InterPro" id="IPR012885">
    <property type="entry name" value="F-box_Sdz-33"/>
</dbReference>
<dbReference type="Pfam" id="PF00646">
    <property type="entry name" value="F-box"/>
    <property type="match status" value="1"/>
</dbReference>
<dbReference type="EMBL" id="DS268966">
    <property type="protein sequence ID" value="EFP06448.1"/>
    <property type="molecule type" value="Genomic_DNA"/>
</dbReference>
<dbReference type="InParanoid" id="E3NM06"/>
<evidence type="ECO:0000313" key="3">
    <source>
        <dbReference type="Proteomes" id="UP000008281"/>
    </source>
</evidence>
<sequence>MPPLPLLRLPQLILREVFKSLSIIEKIKLSLCSKKMSQINISRLHSQKVILVLDILKQNIRVLSENNRDIFEIFTYPDSEIGQNSNISRGFQIFSKNHQEGCLSVTRNLLKMFQCKVTTNISCYNTDLYQPMVSMLLIRMWNSKSSLFPLKDQKMSSFFTSWQQKIGIINSAWFTLEHLLACTCTTITLGKSHLGSKDLDVMLRNWKAGGFPNLEYLLVDRDYISNNTTTIWKLNPSELRGNVIRTNDGTKKATINTSSGRIEMYVTPVE</sequence>
<proteinExistence type="predicted"/>
<dbReference type="Pfam" id="PF07735">
    <property type="entry name" value="FBA_2"/>
    <property type="match status" value="1"/>
</dbReference>
<protein>
    <recommendedName>
        <fullName evidence="1">F-box domain-containing protein</fullName>
    </recommendedName>
</protein>
<accession>E3NM06</accession>
<feature type="domain" description="F-box" evidence="1">
    <location>
        <begin position="3"/>
        <end position="39"/>
    </location>
</feature>
<evidence type="ECO:0000259" key="1">
    <source>
        <dbReference type="PROSITE" id="PS50181"/>
    </source>
</evidence>
<reference evidence="2" key="1">
    <citation type="submission" date="2007-07" db="EMBL/GenBank/DDBJ databases">
        <title>PCAP assembly of the Caenorhabditis remanei genome.</title>
        <authorList>
            <consortium name="The Caenorhabditis remanei Sequencing Consortium"/>
            <person name="Wilson R.K."/>
        </authorList>
    </citation>
    <scope>NUCLEOTIDE SEQUENCE [LARGE SCALE GENOMIC DNA]</scope>
    <source>
        <strain evidence="2">PB4641</strain>
    </source>
</reference>
<name>E3NM06_CAERE</name>